<dbReference type="Proteomes" id="UP000239446">
    <property type="component" value="Unassembled WGS sequence"/>
</dbReference>
<evidence type="ECO:0000256" key="4">
    <source>
        <dbReference type="ARBA" id="ARBA00022679"/>
    </source>
</evidence>
<evidence type="ECO:0000256" key="6">
    <source>
        <dbReference type="ARBA" id="ARBA00023315"/>
    </source>
</evidence>
<dbReference type="Pfam" id="PF03279">
    <property type="entry name" value="Lip_A_acyltrans"/>
    <property type="match status" value="1"/>
</dbReference>
<gene>
    <name evidence="9" type="ORF">B0H24_1007137</name>
    <name evidence="8" type="ORF">BY455_10710</name>
</gene>
<dbReference type="STRING" id="930118.SAMN05216429_11054"/>
<evidence type="ECO:0000256" key="5">
    <source>
        <dbReference type="ARBA" id="ARBA00023136"/>
    </source>
</evidence>
<dbReference type="InterPro" id="IPR004960">
    <property type="entry name" value="LipA_acyltrans"/>
</dbReference>
<comment type="caution">
    <text evidence="9">The sequence shown here is derived from an EMBL/GenBank/DDBJ whole genome shotgun (WGS) entry which is preliminary data.</text>
</comment>
<dbReference type="RefSeq" id="WP_104415791.1">
    <property type="nucleotide sequence ID" value="NZ_PTIT01000007.1"/>
</dbReference>
<keyword evidence="4 9" id="KW-0808">Transferase</keyword>
<reference evidence="8 11" key="1">
    <citation type="submission" date="2018-02" db="EMBL/GenBank/DDBJ databases">
        <title>Deep subsurface shale carbon reservoir microbial communities from Ohio and West Virginia, USA.</title>
        <authorList>
            <person name="Wrighton K."/>
        </authorList>
    </citation>
    <scope>NUCLEOTIDE SEQUENCE [LARGE SCALE GENOMIC DNA]</scope>
    <source>
        <strain evidence="8 11">UTICA-S1B6</strain>
    </source>
</reference>
<name>A0A2S6G7R5_9GAMM</name>
<evidence type="ECO:0000256" key="7">
    <source>
        <dbReference type="SAM" id="Phobius"/>
    </source>
</evidence>
<keyword evidence="2" id="KW-1003">Cell membrane</keyword>
<evidence type="ECO:0000256" key="3">
    <source>
        <dbReference type="ARBA" id="ARBA00022519"/>
    </source>
</evidence>
<accession>A0A2S6G7R5</accession>
<evidence type="ECO:0000256" key="1">
    <source>
        <dbReference type="ARBA" id="ARBA00004533"/>
    </source>
</evidence>
<keyword evidence="7" id="KW-0812">Transmembrane</keyword>
<keyword evidence="7" id="KW-1133">Transmembrane helix</keyword>
<evidence type="ECO:0000313" key="8">
    <source>
        <dbReference type="EMBL" id="PPK52086.1"/>
    </source>
</evidence>
<feature type="transmembrane region" description="Helical" evidence="7">
    <location>
        <begin position="35"/>
        <end position="51"/>
    </location>
</feature>
<keyword evidence="11" id="KW-1185">Reference proteome</keyword>
<evidence type="ECO:0000313" key="10">
    <source>
        <dbReference type="Proteomes" id="UP000239446"/>
    </source>
</evidence>
<dbReference type="EMBL" id="PTIU01000007">
    <property type="protein sequence ID" value="PPK55226.1"/>
    <property type="molecule type" value="Genomic_DNA"/>
</dbReference>
<dbReference type="AlphaFoldDB" id="A0A2S6G7R5"/>
<sequence>MKPRHWSTVTEAGAISGIRFMFAIYRWLGRLPFRIVLYPVILYYFLFRGAARRASLEYLRHMRADNRLTSQQPLLLQSYRHFMNFGESILDKLAVWQGDISLDSLAFHNHEVFDDLMHQGRGCIMVGSHLGNLEICRALAKRNVNVTVNVLMHTAHATRFNEMLARANSEAHLNVIQVSEISPATAILLQQKIDAGELLVIAGDRTPVSGQGNVSEVSFLGERCDMPQGPFVLASILRCPVLTIFCLRRERGGKPFFDLYVDHFADRIRLPRRDRQKALQETTQRWADLLADYCQKAPLQWFNFYPYWHRSAADSTSKQSPKR</sequence>
<comment type="subcellular location">
    <subcellularLocation>
        <location evidence="1">Cell inner membrane</location>
    </subcellularLocation>
</comment>
<dbReference type="PANTHER" id="PTHR30606">
    <property type="entry name" value="LIPID A BIOSYNTHESIS LAUROYL ACYLTRANSFERASE"/>
    <property type="match status" value="1"/>
</dbReference>
<dbReference type="Proteomes" id="UP000239648">
    <property type="component" value="Unassembled WGS sequence"/>
</dbReference>
<dbReference type="EMBL" id="PTIT01000007">
    <property type="protein sequence ID" value="PPK52086.1"/>
    <property type="molecule type" value="Genomic_DNA"/>
</dbReference>
<evidence type="ECO:0000313" key="9">
    <source>
        <dbReference type="EMBL" id="PPK55226.1"/>
    </source>
</evidence>
<dbReference type="GO" id="GO:0016746">
    <property type="term" value="F:acyltransferase activity"/>
    <property type="evidence" value="ECO:0007669"/>
    <property type="project" value="UniProtKB-KW"/>
</dbReference>
<dbReference type="InterPro" id="IPR014548">
    <property type="entry name" value="Ac_Trasf"/>
</dbReference>
<protein>
    <submittedName>
        <fullName evidence="8 9">LPLAT superfamily acyltransferase</fullName>
    </submittedName>
</protein>
<dbReference type="CDD" id="cd07984">
    <property type="entry name" value="LPLAT_LABLAT-like"/>
    <property type="match status" value="1"/>
</dbReference>
<organism evidence="9 10">
    <name type="scientific">Marinobacter persicus</name>
    <dbReference type="NCBI Taxonomy" id="930118"/>
    <lineage>
        <taxon>Bacteria</taxon>
        <taxon>Pseudomonadati</taxon>
        <taxon>Pseudomonadota</taxon>
        <taxon>Gammaproteobacteria</taxon>
        <taxon>Pseudomonadales</taxon>
        <taxon>Marinobacteraceae</taxon>
        <taxon>Marinobacter</taxon>
    </lineage>
</organism>
<keyword evidence="5 7" id="KW-0472">Membrane</keyword>
<evidence type="ECO:0000313" key="11">
    <source>
        <dbReference type="Proteomes" id="UP000239648"/>
    </source>
</evidence>
<dbReference type="PIRSF" id="PIRSF028561">
    <property type="entry name" value="Ac_Trasf"/>
    <property type="match status" value="1"/>
</dbReference>
<proteinExistence type="predicted"/>
<evidence type="ECO:0000256" key="2">
    <source>
        <dbReference type="ARBA" id="ARBA00022475"/>
    </source>
</evidence>
<dbReference type="GO" id="GO:0009247">
    <property type="term" value="P:glycolipid biosynthetic process"/>
    <property type="evidence" value="ECO:0007669"/>
    <property type="project" value="UniProtKB-ARBA"/>
</dbReference>
<dbReference type="GO" id="GO:0005886">
    <property type="term" value="C:plasma membrane"/>
    <property type="evidence" value="ECO:0007669"/>
    <property type="project" value="UniProtKB-SubCell"/>
</dbReference>
<keyword evidence="3" id="KW-0997">Cell inner membrane</keyword>
<keyword evidence="6 9" id="KW-0012">Acyltransferase</keyword>
<dbReference type="OrthoDB" id="9808633at2"/>
<dbReference type="PANTHER" id="PTHR30606:SF10">
    <property type="entry name" value="PHOSPHATIDYLINOSITOL MANNOSIDE ACYLTRANSFERASE"/>
    <property type="match status" value="1"/>
</dbReference>
<reference evidence="9 10" key="2">
    <citation type="submission" date="2018-02" db="EMBL/GenBank/DDBJ databases">
        <title>Subsurface microbial communities from deep shales in Ohio and West Virginia, USA.</title>
        <authorList>
            <person name="Wrighton K."/>
        </authorList>
    </citation>
    <scope>NUCLEOTIDE SEQUENCE [LARGE SCALE GENOMIC DNA]</scope>
    <source>
        <strain evidence="9 10">UTICA-S1B9</strain>
    </source>
</reference>